<organism evidence="1 2">
    <name type="scientific">Kitasatospora cineracea</name>
    <dbReference type="NCBI Taxonomy" id="88074"/>
    <lineage>
        <taxon>Bacteria</taxon>
        <taxon>Bacillati</taxon>
        <taxon>Actinomycetota</taxon>
        <taxon>Actinomycetes</taxon>
        <taxon>Kitasatosporales</taxon>
        <taxon>Streptomycetaceae</taxon>
        <taxon>Kitasatospora</taxon>
    </lineage>
</organism>
<protein>
    <recommendedName>
        <fullName evidence="3">HEAT repeat domain-containing protein</fullName>
    </recommendedName>
</protein>
<comment type="caution">
    <text evidence="1">The sequence shown here is derived from an EMBL/GenBank/DDBJ whole genome shotgun (WGS) entry which is preliminary data.</text>
</comment>
<dbReference type="AlphaFoldDB" id="A0A8G1UH07"/>
<name>A0A8G1UH07_9ACTN</name>
<evidence type="ECO:0008006" key="3">
    <source>
        <dbReference type="Google" id="ProtNLM"/>
    </source>
</evidence>
<proteinExistence type="predicted"/>
<reference evidence="1 2" key="1">
    <citation type="submission" date="2018-11" db="EMBL/GenBank/DDBJ databases">
        <title>Sequencing the genomes of 1000 actinobacteria strains.</title>
        <authorList>
            <person name="Klenk H.-P."/>
        </authorList>
    </citation>
    <scope>NUCLEOTIDE SEQUENCE [LARGE SCALE GENOMIC DNA]</scope>
    <source>
        <strain evidence="1 2">DSM 44780</strain>
    </source>
</reference>
<accession>A0A8G1UH07</accession>
<evidence type="ECO:0000313" key="2">
    <source>
        <dbReference type="Proteomes" id="UP000267408"/>
    </source>
</evidence>
<evidence type="ECO:0000313" key="1">
    <source>
        <dbReference type="EMBL" id="ROR43811.1"/>
    </source>
</evidence>
<dbReference type="Proteomes" id="UP000267408">
    <property type="component" value="Unassembled WGS sequence"/>
</dbReference>
<dbReference type="EMBL" id="RJVJ01000001">
    <property type="protein sequence ID" value="ROR43811.1"/>
    <property type="molecule type" value="Genomic_DNA"/>
</dbReference>
<sequence length="36" mass="3602">MAAGVAEAEVAAALRERLTDGDADVRAYARLALGGA</sequence>
<gene>
    <name evidence="1" type="ORF">EDD39_1980</name>
</gene>